<evidence type="ECO:0000256" key="2">
    <source>
        <dbReference type="SAM" id="SignalP"/>
    </source>
</evidence>
<dbReference type="InterPro" id="IPR000408">
    <property type="entry name" value="Reg_chr_condens"/>
</dbReference>
<dbReference type="Proteomes" id="UP000199702">
    <property type="component" value="Unassembled WGS sequence"/>
</dbReference>
<organism evidence="4 5">
    <name type="scientific">Flavobacterium terrigena</name>
    <dbReference type="NCBI Taxonomy" id="402734"/>
    <lineage>
        <taxon>Bacteria</taxon>
        <taxon>Pseudomonadati</taxon>
        <taxon>Bacteroidota</taxon>
        <taxon>Flavobacteriia</taxon>
        <taxon>Flavobacteriales</taxon>
        <taxon>Flavobacteriaceae</taxon>
        <taxon>Flavobacterium</taxon>
    </lineage>
</organism>
<dbReference type="GO" id="GO:0005085">
    <property type="term" value="F:guanyl-nucleotide exchange factor activity"/>
    <property type="evidence" value="ECO:0007669"/>
    <property type="project" value="TreeGrafter"/>
</dbReference>
<dbReference type="STRING" id="402734.SAMN05660918_0017"/>
<feature type="domain" description="Secretion system C-terminal sorting" evidence="3">
    <location>
        <begin position="397"/>
        <end position="466"/>
    </location>
</feature>
<dbReference type="NCBIfam" id="TIGR04183">
    <property type="entry name" value="Por_Secre_tail"/>
    <property type="match status" value="1"/>
</dbReference>
<feature type="signal peptide" evidence="2">
    <location>
        <begin position="1"/>
        <end position="24"/>
    </location>
</feature>
<dbReference type="EMBL" id="FNYA01000010">
    <property type="protein sequence ID" value="SEJ32471.1"/>
    <property type="molecule type" value="Genomic_DNA"/>
</dbReference>
<dbReference type="PROSITE" id="PS00626">
    <property type="entry name" value="RCC1_2"/>
    <property type="match status" value="1"/>
</dbReference>
<dbReference type="Gene3D" id="2.130.10.30">
    <property type="entry name" value="Regulator of chromosome condensation 1/beta-lactamase-inhibitor protein II"/>
    <property type="match status" value="2"/>
</dbReference>
<evidence type="ECO:0000313" key="4">
    <source>
        <dbReference type="EMBL" id="SEJ32471.1"/>
    </source>
</evidence>
<dbReference type="PANTHER" id="PTHR45982:SF1">
    <property type="entry name" value="REGULATOR OF CHROMOSOME CONDENSATION"/>
    <property type="match status" value="1"/>
</dbReference>
<dbReference type="AlphaFoldDB" id="A0A1H6XTX0"/>
<name>A0A1H6XTX0_9FLAO</name>
<evidence type="ECO:0000259" key="3">
    <source>
        <dbReference type="Pfam" id="PF18962"/>
    </source>
</evidence>
<keyword evidence="1 2" id="KW-0732">Signal</keyword>
<dbReference type="PANTHER" id="PTHR45982">
    <property type="entry name" value="REGULATOR OF CHROMOSOME CONDENSATION"/>
    <property type="match status" value="1"/>
</dbReference>
<dbReference type="Pfam" id="PF13540">
    <property type="entry name" value="RCC1_2"/>
    <property type="match status" value="2"/>
</dbReference>
<dbReference type="Pfam" id="PF18962">
    <property type="entry name" value="Por_Secre_tail"/>
    <property type="match status" value="1"/>
</dbReference>
<dbReference type="InterPro" id="IPR009091">
    <property type="entry name" value="RCC1/BLIP-II"/>
</dbReference>
<dbReference type="InterPro" id="IPR051553">
    <property type="entry name" value="Ran_GTPase-activating"/>
</dbReference>
<dbReference type="SUPFAM" id="SSF50985">
    <property type="entry name" value="RCC1/BLIP-II"/>
    <property type="match status" value="1"/>
</dbReference>
<proteinExistence type="predicted"/>
<keyword evidence="5" id="KW-1185">Reference proteome</keyword>
<sequence length="471" mass="50717">MKIKMKTKIFFTIVLWGITITAQSQTCFSNISSGAWHVSAQKTDGSLLVWGSGVLGQLANTTGVDEPAPVALANGTNWLLVKSGRANTFAIRSDNTLWGTGNNGYGALGIGSTVGEIFEWTQIGTASNWAKVAGGGYFTIGLKTNGSLWGWGENTTYQMGNNTCCVNQLTPIQIGTDTDWKEINASTFVAAGFAIKNNGTLWGWGSNASGVLCDYSSTPNRPIPAQLNPDTDWKSITAGGEHILALKNNNTLWSWGANQFGQLGRDTSPSNASIEILQVGTDTWKMVTAGISLSYGIKTDGTLWAWGKNDLGQLGNGNTVNQFAPIQIGTDNNWNSVSCGGYDFAVALKTDGSLWTWGQNSFGQLANGSTVPELLPTNVISCPLSAESFIAQNVNLHPNPTKEFVIIAYENLSNTASIEVYDLMGRLLSKHYAKNQTGDWRLNTSSYPTGVYVVVVKDKNQIIEQHKLLKE</sequence>
<accession>A0A1H6XTX0</accession>
<feature type="chain" id="PRO_5011622480" evidence="2">
    <location>
        <begin position="25"/>
        <end position="471"/>
    </location>
</feature>
<dbReference type="PRINTS" id="PR00633">
    <property type="entry name" value="RCCNDNSATION"/>
</dbReference>
<evidence type="ECO:0000313" key="5">
    <source>
        <dbReference type="Proteomes" id="UP000199702"/>
    </source>
</evidence>
<dbReference type="Pfam" id="PF00415">
    <property type="entry name" value="RCC1"/>
    <property type="match status" value="3"/>
</dbReference>
<reference evidence="5" key="1">
    <citation type="submission" date="2016-10" db="EMBL/GenBank/DDBJ databases">
        <authorList>
            <person name="Varghese N."/>
            <person name="Submissions S."/>
        </authorList>
    </citation>
    <scope>NUCLEOTIDE SEQUENCE [LARGE SCALE GENOMIC DNA]</scope>
    <source>
        <strain evidence="5">DSM 17934</strain>
    </source>
</reference>
<protein>
    <submittedName>
        <fullName evidence="4">Por secretion system C-terminal sorting domain-containing protein</fullName>
    </submittedName>
</protein>
<dbReference type="GO" id="GO:0005737">
    <property type="term" value="C:cytoplasm"/>
    <property type="evidence" value="ECO:0007669"/>
    <property type="project" value="TreeGrafter"/>
</dbReference>
<evidence type="ECO:0000256" key="1">
    <source>
        <dbReference type="ARBA" id="ARBA00022729"/>
    </source>
</evidence>
<dbReference type="PROSITE" id="PS50012">
    <property type="entry name" value="RCC1_3"/>
    <property type="match status" value="3"/>
</dbReference>
<dbReference type="InterPro" id="IPR026444">
    <property type="entry name" value="Secre_tail"/>
</dbReference>
<gene>
    <name evidence="4" type="ORF">SAMN05660918_0017</name>
</gene>